<name>A0A1V6Q3B2_9EURO</name>
<evidence type="ECO:0000313" key="1">
    <source>
        <dbReference type="EMBL" id="OQD83758.1"/>
    </source>
</evidence>
<dbReference type="EMBL" id="MDYN01000015">
    <property type="protein sequence ID" value="OQD83758.1"/>
    <property type="molecule type" value="Genomic_DNA"/>
</dbReference>
<sequence length="101" mass="10790">DSSGIGGTRGVVLTTSVNTCDNNTSLLSNNGEEFARNKFTVTLTRGIDELKSNSVQGSGDSIWLLGHDLLNGVGGIELDGNCSDRLCQHQAIWDLVHRADM</sequence>
<organism evidence="1 2">
    <name type="scientific">Penicillium antarcticum</name>
    <dbReference type="NCBI Taxonomy" id="416450"/>
    <lineage>
        <taxon>Eukaryota</taxon>
        <taxon>Fungi</taxon>
        <taxon>Dikarya</taxon>
        <taxon>Ascomycota</taxon>
        <taxon>Pezizomycotina</taxon>
        <taxon>Eurotiomycetes</taxon>
        <taxon>Eurotiomycetidae</taxon>
        <taxon>Eurotiales</taxon>
        <taxon>Aspergillaceae</taxon>
        <taxon>Penicillium</taxon>
    </lineage>
</organism>
<dbReference type="AlphaFoldDB" id="A0A1V6Q3B2"/>
<comment type="caution">
    <text evidence="1">The sequence shown here is derived from an EMBL/GenBank/DDBJ whole genome shotgun (WGS) entry which is preliminary data.</text>
</comment>
<feature type="non-terminal residue" evidence="1">
    <location>
        <position position="1"/>
    </location>
</feature>
<gene>
    <name evidence="1" type="ORF">PENANT_c015G10952</name>
</gene>
<evidence type="ECO:0000313" key="2">
    <source>
        <dbReference type="Proteomes" id="UP000191672"/>
    </source>
</evidence>
<protein>
    <submittedName>
        <fullName evidence="1">Uncharacterized protein</fullName>
    </submittedName>
</protein>
<proteinExistence type="predicted"/>
<feature type="non-terminal residue" evidence="1">
    <location>
        <position position="101"/>
    </location>
</feature>
<dbReference type="Proteomes" id="UP000191672">
    <property type="component" value="Unassembled WGS sequence"/>
</dbReference>
<reference evidence="2" key="1">
    <citation type="journal article" date="2017" name="Nat. Microbiol.">
        <title>Global analysis of biosynthetic gene clusters reveals vast potential of secondary metabolite production in Penicillium species.</title>
        <authorList>
            <person name="Nielsen J.C."/>
            <person name="Grijseels S."/>
            <person name="Prigent S."/>
            <person name="Ji B."/>
            <person name="Dainat J."/>
            <person name="Nielsen K.F."/>
            <person name="Frisvad J.C."/>
            <person name="Workman M."/>
            <person name="Nielsen J."/>
        </authorList>
    </citation>
    <scope>NUCLEOTIDE SEQUENCE [LARGE SCALE GENOMIC DNA]</scope>
    <source>
        <strain evidence="2">IBT 31811</strain>
    </source>
</reference>
<keyword evidence="2" id="KW-1185">Reference proteome</keyword>
<accession>A0A1V6Q3B2</accession>